<feature type="coiled-coil region" evidence="1">
    <location>
        <begin position="583"/>
        <end position="617"/>
    </location>
</feature>
<dbReference type="EMBL" id="LNYW01000016">
    <property type="protein sequence ID" value="KTD64943.1"/>
    <property type="molecule type" value="Genomic_DNA"/>
</dbReference>
<dbReference type="PATRIC" id="fig|1122169.6.peg.347"/>
<gene>
    <name evidence="2" type="ORF">Lsha_0312</name>
</gene>
<dbReference type="STRING" id="1122169.Lsha_0312"/>
<dbReference type="RefSeq" id="WP_018575830.1">
    <property type="nucleotide sequence ID" value="NZ_KB892381.1"/>
</dbReference>
<proteinExistence type="predicted"/>
<sequence>MFHFRVLAWNAGYKEGSYSKSINRTLFGGSPGHSAAELVIPVSEENRQLIKEVNKNNKLLVQETTTLITRPIDKEPFYEAVEVPCFKVYFSFWGDVSTKKTTEHHRMLDLTKDRIEEGQGIPQQYSEKGKQILGNQETEWHGLIGKIKGSSGIEYIQHLAGLTEEQIKISKEKMEQLKSIEQEKELLLWQVKEISGHLQKLKTEEQKQSYISSERVQEILAVHEVHSIEELQSKLSGMSAALSTLRKDLSDLGVEFGASPDEIIHFSIDPEHQQEFSLDYKEILKEMGEIANGVVPYHALKMNCCTATMKIINAGISPELRGALQESGYSLPTSNLFFETPQSVFDFSLKLESTLSRANSHIKDTKPGLLARFASSVHQAYVDITSKIFKPSKKQQLFNQRAEYIEHVVNTKEGLKQLEKEFSSGKIEQKSYEQLKANANDLIEFHKNKVIDTEKILLAEGYIERTSDYDSQIKEFLETLPYAQYEAITKLESDTQIIDVIDKISSHIYSNLKGQEIYGDISQKDITKAVASHFEKTVNNHRIALEKFDYESAKNIENSKKLTVNIQQTLNREIQPEKIMVDRDVANLFLESYEKNLESLKRKAQTYERNLQKQKDPASKTAETMQRLLSETQASILVQEEAIEKIKNGHEDRIEIVFPPISKIKDMSLHQMQAYSSLLATKPDTKNAAGDLGAELYKNIRIVNKLQEKIVESTSKIKPDYYDFNTIEQIRSSFTGGPFAKQTSEIILEKLAQNLIEDLDKQALKVPLTTDARNAIISYLNFKKYIETEGSKISNASKLSDILSHQDPEQLKQVLDDHDKVMRFSQRSQRSNQPSLISKHLTHEEHRFIYLYHKIVTSKDECSHQERVELSMMIEKNIGNMDLNKRVGLFEKEKHPLIEKYQLTIPDMKYLMFKTKLFKLNDALLDKSEKALEVMEKGEALDLESQLTLFELGRLDDLAKLKPILDNLDSLGLIESSSKLKKLHEQATHAAEIIGKIEEKIADEPMLESGDLVMNHSKKSLALKNKSADREVALTHTFISKYGHAAQVYIDPETNKPTFSHIWGEHQTDRVKVVDIAISDTFRVDVTRLISPEMQEKLENHYKAKGLDWKEEVRKQFKENAQRLLVESKERFEGVKNDKAARFQAGWANFGLYGGHHDKDAVDRREVHDAMYGKGEYQIKDKMICSEFVAKSVVAAIYETNESLHEQMVKEGVIESSDNIIRIPLERERLERVPPQRLIDLLKKEGCLEQVNQSSFLKKLVNQKQLYDKVELKSVKSPGVIFYEQLLELAHTTPNKQEFISQATEACKTYAEDEHLDIEFENPGMQAYLEKSFSFVHDRIHDNPNCVVKFFRSLANRLGFESEAKEKIKSTVSELEKIQNESILDNYRSKTDKTVERFSSIKERNKSIVLEQEEPLQEQISTTSLPSSI</sequence>
<keyword evidence="3" id="KW-1185">Reference proteome</keyword>
<accession>A0A0W0Z7M8</accession>
<evidence type="ECO:0000313" key="2">
    <source>
        <dbReference type="EMBL" id="KTD64943.1"/>
    </source>
</evidence>
<name>A0A0W0Z7M8_9GAMM</name>
<evidence type="ECO:0000256" key="1">
    <source>
        <dbReference type="SAM" id="Coils"/>
    </source>
</evidence>
<organism evidence="2 3">
    <name type="scientific">Legionella shakespearei DSM 23087</name>
    <dbReference type="NCBI Taxonomy" id="1122169"/>
    <lineage>
        <taxon>Bacteria</taxon>
        <taxon>Pseudomonadati</taxon>
        <taxon>Pseudomonadota</taxon>
        <taxon>Gammaproteobacteria</taxon>
        <taxon>Legionellales</taxon>
        <taxon>Legionellaceae</taxon>
        <taxon>Legionella</taxon>
    </lineage>
</organism>
<dbReference type="Proteomes" id="UP000054600">
    <property type="component" value="Unassembled WGS sequence"/>
</dbReference>
<evidence type="ECO:0000313" key="3">
    <source>
        <dbReference type="Proteomes" id="UP000054600"/>
    </source>
</evidence>
<dbReference type="OrthoDB" id="5647343at2"/>
<reference evidence="2 3" key="1">
    <citation type="submission" date="2015-11" db="EMBL/GenBank/DDBJ databases">
        <title>Genomic analysis of 38 Legionella species identifies large and diverse effector repertoires.</title>
        <authorList>
            <person name="Burstein D."/>
            <person name="Amaro F."/>
            <person name="Zusman T."/>
            <person name="Lifshitz Z."/>
            <person name="Cohen O."/>
            <person name="Gilbert J.A."/>
            <person name="Pupko T."/>
            <person name="Shuman H.A."/>
            <person name="Segal G."/>
        </authorList>
    </citation>
    <scope>NUCLEOTIDE SEQUENCE [LARGE SCALE GENOMIC DNA]</scope>
    <source>
        <strain evidence="2 3">ATCC 49655</strain>
    </source>
</reference>
<keyword evidence="1" id="KW-0175">Coiled coil</keyword>
<protein>
    <submittedName>
        <fullName evidence="2">Coiled-coil protein</fullName>
    </submittedName>
</protein>
<comment type="caution">
    <text evidence="2">The sequence shown here is derived from an EMBL/GenBank/DDBJ whole genome shotgun (WGS) entry which is preliminary data.</text>
</comment>
<dbReference type="eggNOG" id="ENOG5033B0V">
    <property type="taxonomic scope" value="Bacteria"/>
</dbReference>